<dbReference type="RefSeq" id="WP_093027199.1">
    <property type="nucleotide sequence ID" value="NZ_FNNZ01000001.1"/>
</dbReference>
<dbReference type="AlphaFoldDB" id="A0A1H2QAF6"/>
<dbReference type="PANTHER" id="PTHR34235">
    <property type="entry name" value="SLR1203 PROTEIN-RELATED"/>
    <property type="match status" value="1"/>
</dbReference>
<protein>
    <recommendedName>
        <fullName evidence="3">DUF29 domain-containing protein</fullName>
    </recommendedName>
</protein>
<dbReference type="EMBL" id="FNNZ01000001">
    <property type="protein sequence ID" value="SDW03798.1"/>
    <property type="molecule type" value="Genomic_DNA"/>
</dbReference>
<reference evidence="2" key="1">
    <citation type="submission" date="2016-10" db="EMBL/GenBank/DDBJ databases">
        <authorList>
            <person name="Varghese N."/>
            <person name="Submissions S."/>
        </authorList>
    </citation>
    <scope>NUCLEOTIDE SEQUENCE [LARGE SCALE GENOMIC DNA]</scope>
    <source>
        <strain evidence="2">DSM 217</strain>
    </source>
</reference>
<dbReference type="OrthoDB" id="5766125at2"/>
<proteinExistence type="predicted"/>
<organism evidence="1 2">
    <name type="scientific">Thiocapsa roseopersicina</name>
    <dbReference type="NCBI Taxonomy" id="1058"/>
    <lineage>
        <taxon>Bacteria</taxon>
        <taxon>Pseudomonadati</taxon>
        <taxon>Pseudomonadota</taxon>
        <taxon>Gammaproteobacteria</taxon>
        <taxon>Chromatiales</taxon>
        <taxon>Chromatiaceae</taxon>
        <taxon>Thiocapsa</taxon>
    </lineage>
</organism>
<dbReference type="Gene3D" id="1.20.1220.20">
    <property type="entry name" value="Uncharcterised protein PF01724"/>
    <property type="match status" value="1"/>
</dbReference>
<evidence type="ECO:0008006" key="3">
    <source>
        <dbReference type="Google" id="ProtNLM"/>
    </source>
</evidence>
<dbReference type="Pfam" id="PF01724">
    <property type="entry name" value="DUF29"/>
    <property type="match status" value="1"/>
</dbReference>
<sequence>MTQTTCYDTDYLRWLEEQASHLRAGDLERLDREHLSEELDGMSRSERRQLRNRLIILVLHLLKMQCQPERRSRSWGVTVITQRIDIKLLLKESPSLWPTPAATLGEIYDTARREAAQETGLALNRFPATCPFTIDQILDDEYWPDVGEGNLG</sequence>
<evidence type="ECO:0000313" key="1">
    <source>
        <dbReference type="EMBL" id="SDW03798.1"/>
    </source>
</evidence>
<accession>A0A1H2QAF6</accession>
<dbReference type="Proteomes" id="UP000198816">
    <property type="component" value="Unassembled WGS sequence"/>
</dbReference>
<evidence type="ECO:0000313" key="2">
    <source>
        <dbReference type="Proteomes" id="UP000198816"/>
    </source>
</evidence>
<keyword evidence="2" id="KW-1185">Reference proteome</keyword>
<dbReference type="STRING" id="1058.SAMN05421783_101178"/>
<dbReference type="InterPro" id="IPR002636">
    <property type="entry name" value="DUF29"/>
</dbReference>
<name>A0A1H2QAF6_THIRO</name>
<gene>
    <name evidence="1" type="ORF">SAMN05421783_101178</name>
</gene>